<name>F8PY12_SERL3</name>
<evidence type="ECO:0000313" key="1">
    <source>
        <dbReference type="EMBL" id="EGN98775.1"/>
    </source>
</evidence>
<dbReference type="InParanoid" id="F8PY12"/>
<accession>F8PY12</accession>
<gene>
    <name evidence="1" type="ORF">SERLA73DRAFT_136714</name>
</gene>
<evidence type="ECO:0000313" key="2">
    <source>
        <dbReference type="Proteomes" id="UP000008063"/>
    </source>
</evidence>
<dbReference type="AlphaFoldDB" id="F8PY12"/>
<dbReference type="EMBL" id="GL945480">
    <property type="protein sequence ID" value="EGN98775.1"/>
    <property type="molecule type" value="Genomic_DNA"/>
</dbReference>
<evidence type="ECO:0008006" key="3">
    <source>
        <dbReference type="Google" id="ProtNLM"/>
    </source>
</evidence>
<dbReference type="Proteomes" id="UP000008063">
    <property type="component" value="Unassembled WGS sequence"/>
</dbReference>
<sequence length="57" mass="6767">MNYARYIPRCLNKRYAIVQPHRSAGPHLHLLLWLTRLVKHDGEHEEDLLATCNEMEI</sequence>
<keyword evidence="2" id="KW-1185">Reference proteome</keyword>
<dbReference type="HOGENOM" id="CLU_2997890_0_0_1"/>
<proteinExistence type="predicted"/>
<organism evidence="2">
    <name type="scientific">Serpula lacrymans var. lacrymans (strain S7.3)</name>
    <name type="common">Dry rot fungus</name>
    <dbReference type="NCBI Taxonomy" id="936435"/>
    <lineage>
        <taxon>Eukaryota</taxon>
        <taxon>Fungi</taxon>
        <taxon>Dikarya</taxon>
        <taxon>Basidiomycota</taxon>
        <taxon>Agaricomycotina</taxon>
        <taxon>Agaricomycetes</taxon>
        <taxon>Agaricomycetidae</taxon>
        <taxon>Boletales</taxon>
        <taxon>Coniophorineae</taxon>
        <taxon>Serpulaceae</taxon>
        <taxon>Serpula</taxon>
    </lineage>
</organism>
<protein>
    <recommendedName>
        <fullName evidence="3">Helitron helicase-like domain-containing protein</fullName>
    </recommendedName>
</protein>
<reference evidence="2" key="1">
    <citation type="journal article" date="2011" name="Science">
        <title>The plant cell wall-decomposing machinery underlies the functional diversity of forest fungi.</title>
        <authorList>
            <person name="Eastwood D.C."/>
            <person name="Floudas D."/>
            <person name="Binder M."/>
            <person name="Majcherczyk A."/>
            <person name="Schneider P."/>
            <person name="Aerts A."/>
            <person name="Asiegbu F.O."/>
            <person name="Baker S.E."/>
            <person name="Barry K."/>
            <person name="Bendiksby M."/>
            <person name="Blumentritt M."/>
            <person name="Coutinho P.M."/>
            <person name="Cullen D."/>
            <person name="de Vries R.P."/>
            <person name="Gathman A."/>
            <person name="Goodell B."/>
            <person name="Henrissat B."/>
            <person name="Ihrmark K."/>
            <person name="Kauserud H."/>
            <person name="Kohler A."/>
            <person name="LaButti K."/>
            <person name="Lapidus A."/>
            <person name="Lavin J.L."/>
            <person name="Lee Y.-H."/>
            <person name="Lindquist E."/>
            <person name="Lilly W."/>
            <person name="Lucas S."/>
            <person name="Morin E."/>
            <person name="Murat C."/>
            <person name="Oguiza J.A."/>
            <person name="Park J."/>
            <person name="Pisabarro A.G."/>
            <person name="Riley R."/>
            <person name="Rosling A."/>
            <person name="Salamov A."/>
            <person name="Schmidt O."/>
            <person name="Schmutz J."/>
            <person name="Skrede I."/>
            <person name="Stenlid J."/>
            <person name="Wiebenga A."/>
            <person name="Xie X."/>
            <person name="Kuees U."/>
            <person name="Hibbett D.S."/>
            <person name="Hoffmeister D."/>
            <person name="Hoegberg N."/>
            <person name="Martin F."/>
            <person name="Grigoriev I.V."/>
            <person name="Watkinson S.C."/>
        </authorList>
    </citation>
    <scope>NUCLEOTIDE SEQUENCE [LARGE SCALE GENOMIC DNA]</scope>
    <source>
        <strain evidence="2">strain S7.3</strain>
    </source>
</reference>